<dbReference type="STRING" id="1777143.AWB82_06075"/>
<accession>A0A158D007</accession>
<dbReference type="RefSeq" id="WP_086973023.1">
    <property type="nucleotide sequence ID" value="NZ_FCOJ02000064.1"/>
</dbReference>
<proteinExistence type="predicted"/>
<organism evidence="1 2">
    <name type="scientific">Caballeronia glebae</name>
    <dbReference type="NCBI Taxonomy" id="1777143"/>
    <lineage>
        <taxon>Bacteria</taxon>
        <taxon>Pseudomonadati</taxon>
        <taxon>Pseudomonadota</taxon>
        <taxon>Betaproteobacteria</taxon>
        <taxon>Burkholderiales</taxon>
        <taxon>Burkholderiaceae</taxon>
        <taxon>Caballeronia</taxon>
    </lineage>
</organism>
<evidence type="ECO:0000313" key="1">
    <source>
        <dbReference type="EMBL" id="SAK87893.1"/>
    </source>
</evidence>
<dbReference type="EMBL" id="FCOJ02000064">
    <property type="protein sequence ID" value="SAK87893.1"/>
    <property type="molecule type" value="Genomic_DNA"/>
</dbReference>
<evidence type="ECO:0000313" key="2">
    <source>
        <dbReference type="Proteomes" id="UP000054596"/>
    </source>
</evidence>
<sequence>MTQKDLAAFANLITGFREVAAIAALSPETREEFETLAQSASMSAFPGVLLTWPRPGKCSIYYAVATDAAQWRRLRPLLMAFAGATVTSFDGLPAKLLPRIPVERYLLSDSRYITARIVPGEGRKHRETTRRALERLLTTIERAPAITSVIPRATSSLLASFGDCLNGNDRTGAEQILDICSSELRVDALNLTFLRIRLLSHFSDWCGIVELPEFASLCHTRKPPTVTAILLEALWQVYLAPFYGIESFDELQARWVADVRSFASLLLRLPIQPDSSPGVLRLFAWQAITDSADSSEFRTALEPYRGLLGEFESKLEIVAEVQEPTIGSDVPPFGAAEVDPVSQAQYALAVAEDLNSLATISEALTRVAQLSDQDRKALLRSELFKSTWQTVQMELGSAPPTDWEAWLSRLPDPSFTGALSVLERAATEWPVSAVTDAVDIERLATALLSVPDSPPADERLADALPLLVSWVARDTDFPRPSMVPVYEALLFHLVLGARRGSAVFDSAAILIRALLAVGVAPSRYTTLLDDCLALTGEGVGVRNVYWLLDILEEAFLNQAPSPQARENFSVSVQSRLAPLRHRLTPGQKISLHALGSVLEWTPTDGEHPGAPPDASEKMQSLAAALHSRTIGIYSLTESAARQAAQVLKQLDSSIKVLLSHDAVGTPTLKTMALGVDLMIVATASAKHAATGFIQQVRPREKPTRFAAGRGFSSIIRTIEEYYLASV</sequence>
<reference evidence="1" key="1">
    <citation type="submission" date="2016-01" db="EMBL/GenBank/DDBJ databases">
        <authorList>
            <person name="Peeters C."/>
        </authorList>
    </citation>
    <scope>NUCLEOTIDE SEQUENCE [LARGE SCALE GENOMIC DNA]</scope>
    <source>
        <strain evidence="1">LMG 29325</strain>
    </source>
</reference>
<dbReference type="AlphaFoldDB" id="A0A158D007"/>
<dbReference type="Proteomes" id="UP000054596">
    <property type="component" value="Unassembled WGS sequence"/>
</dbReference>
<name>A0A158D007_9BURK</name>
<dbReference type="NCBIfam" id="NF041061">
    <property type="entry name" value="DpdD"/>
    <property type="match status" value="1"/>
</dbReference>
<gene>
    <name evidence="1" type="ORF">AWB82_06075</name>
</gene>
<comment type="caution">
    <text evidence="1">The sequence shown here is derived from an EMBL/GenBank/DDBJ whole genome shotgun (WGS) entry which is preliminary data.</text>
</comment>
<dbReference type="OrthoDB" id="4759077at2"/>
<protein>
    <submittedName>
        <fullName evidence="1">Uncharacterized protein</fullName>
    </submittedName>
</protein>
<keyword evidence="2" id="KW-1185">Reference proteome</keyword>
<dbReference type="InterPro" id="IPR049807">
    <property type="entry name" value="DpdD-like"/>
</dbReference>